<keyword evidence="3" id="KW-0808">Transferase</keyword>
<dbReference type="CDD" id="cd03801">
    <property type="entry name" value="GT4_PimA-like"/>
    <property type="match status" value="1"/>
</dbReference>
<name>A0ABQ6I4G0_9MICO</name>
<dbReference type="SUPFAM" id="SSF53756">
    <property type="entry name" value="UDP-Glycosyltransferase/glycogen phosphorylase"/>
    <property type="match status" value="1"/>
</dbReference>
<dbReference type="Pfam" id="PF00534">
    <property type="entry name" value="Glycos_transf_1"/>
    <property type="match status" value="1"/>
</dbReference>
<gene>
    <name evidence="6" type="ORF">GCM10025864_26280</name>
</gene>
<comment type="caution">
    <text evidence="6">The sequence shown here is derived from an EMBL/GenBank/DDBJ whole genome shotgun (WGS) entry which is preliminary data.</text>
</comment>
<dbReference type="Proteomes" id="UP001157091">
    <property type="component" value="Unassembled WGS sequence"/>
</dbReference>
<keyword evidence="2" id="KW-0328">Glycosyltransferase</keyword>
<dbReference type="Pfam" id="PF13439">
    <property type="entry name" value="Glyco_transf_4"/>
    <property type="match status" value="1"/>
</dbReference>
<accession>A0ABQ6I4G0</accession>
<evidence type="ECO:0000313" key="7">
    <source>
        <dbReference type="Proteomes" id="UP001157091"/>
    </source>
</evidence>
<evidence type="ECO:0000259" key="4">
    <source>
        <dbReference type="Pfam" id="PF00534"/>
    </source>
</evidence>
<dbReference type="InterPro" id="IPR050194">
    <property type="entry name" value="Glycosyltransferase_grp1"/>
</dbReference>
<evidence type="ECO:0000256" key="1">
    <source>
        <dbReference type="ARBA" id="ARBA00021292"/>
    </source>
</evidence>
<protein>
    <recommendedName>
        <fullName evidence="1">D-inositol 3-phosphate glycosyltransferase</fullName>
    </recommendedName>
</protein>
<evidence type="ECO:0000256" key="2">
    <source>
        <dbReference type="ARBA" id="ARBA00022676"/>
    </source>
</evidence>
<evidence type="ECO:0000256" key="3">
    <source>
        <dbReference type="ARBA" id="ARBA00022679"/>
    </source>
</evidence>
<evidence type="ECO:0000313" key="6">
    <source>
        <dbReference type="EMBL" id="GMA24869.1"/>
    </source>
</evidence>
<sequence length="345" mass="35475">MRVLHVVDSDAFAGVERHVARLARAQSSHGHEVRVVGGEPASMRSESGRDVTAEPASGLTTTVGAVARLGTAADIVHVHMTAAEVAAALAAPLARLHGRRLAPVVTTRHFARGRGSGPAGTLTATVARHPVRAQIAISAYVAEHVDGAATVVRPGVDTVDDARPAAGRSRVVLLAQRLEAEKDGDVGLRAFAASGLAADGWQLHVAGDGALRPGLEALAAGLRIDGATRFLGHRQDVPALMDDAALLLAPCRVEGLGLSVLEAMSRGLPVVAADAGGHTELLAGLADGALFRPGDTLGAGTALRALATDPDRRDAYARAEQARQRADFTLDAQVGATDAVYRSVL</sequence>
<feature type="domain" description="Glycosyl transferase family 1" evidence="4">
    <location>
        <begin position="165"/>
        <end position="319"/>
    </location>
</feature>
<dbReference type="Gene3D" id="3.40.50.2000">
    <property type="entry name" value="Glycogen Phosphorylase B"/>
    <property type="match status" value="2"/>
</dbReference>
<dbReference type="RefSeq" id="WP_284293570.1">
    <property type="nucleotide sequence ID" value="NZ_BSUK01000001.1"/>
</dbReference>
<dbReference type="PANTHER" id="PTHR45947:SF3">
    <property type="entry name" value="SULFOQUINOVOSYL TRANSFERASE SQD2"/>
    <property type="match status" value="1"/>
</dbReference>
<evidence type="ECO:0000259" key="5">
    <source>
        <dbReference type="Pfam" id="PF13439"/>
    </source>
</evidence>
<keyword evidence="7" id="KW-1185">Reference proteome</keyword>
<organism evidence="6 7">
    <name type="scientific">Luteimicrobium album</name>
    <dbReference type="NCBI Taxonomy" id="1054550"/>
    <lineage>
        <taxon>Bacteria</taxon>
        <taxon>Bacillati</taxon>
        <taxon>Actinomycetota</taxon>
        <taxon>Actinomycetes</taxon>
        <taxon>Micrococcales</taxon>
        <taxon>Luteimicrobium</taxon>
    </lineage>
</organism>
<reference evidence="7" key="1">
    <citation type="journal article" date="2019" name="Int. J. Syst. Evol. Microbiol.">
        <title>The Global Catalogue of Microorganisms (GCM) 10K type strain sequencing project: providing services to taxonomists for standard genome sequencing and annotation.</title>
        <authorList>
            <consortium name="The Broad Institute Genomics Platform"/>
            <consortium name="The Broad Institute Genome Sequencing Center for Infectious Disease"/>
            <person name="Wu L."/>
            <person name="Ma J."/>
        </authorList>
    </citation>
    <scope>NUCLEOTIDE SEQUENCE [LARGE SCALE GENOMIC DNA]</scope>
    <source>
        <strain evidence="7">NBRC 106348</strain>
    </source>
</reference>
<proteinExistence type="predicted"/>
<dbReference type="InterPro" id="IPR001296">
    <property type="entry name" value="Glyco_trans_1"/>
</dbReference>
<dbReference type="EMBL" id="BSUK01000001">
    <property type="protein sequence ID" value="GMA24869.1"/>
    <property type="molecule type" value="Genomic_DNA"/>
</dbReference>
<feature type="domain" description="Glycosyltransferase subfamily 4-like N-terminal" evidence="5">
    <location>
        <begin position="14"/>
        <end position="158"/>
    </location>
</feature>
<dbReference type="PANTHER" id="PTHR45947">
    <property type="entry name" value="SULFOQUINOVOSYL TRANSFERASE SQD2"/>
    <property type="match status" value="1"/>
</dbReference>
<dbReference type="InterPro" id="IPR028098">
    <property type="entry name" value="Glyco_trans_4-like_N"/>
</dbReference>